<name>A0A3P3G6D5_9HYPH</name>
<feature type="compositionally biased region" description="Basic and acidic residues" evidence="1">
    <location>
        <begin position="102"/>
        <end position="120"/>
    </location>
</feature>
<dbReference type="AlphaFoldDB" id="A0A3P3G6D5"/>
<evidence type="ECO:0000256" key="1">
    <source>
        <dbReference type="SAM" id="MobiDB-lite"/>
    </source>
</evidence>
<protein>
    <submittedName>
        <fullName evidence="2">Uncharacterized protein</fullName>
    </submittedName>
</protein>
<dbReference type="Proteomes" id="UP000273786">
    <property type="component" value="Unassembled WGS sequence"/>
</dbReference>
<comment type="caution">
    <text evidence="2">The sequence shown here is derived from an EMBL/GenBank/DDBJ whole genome shotgun (WGS) entry which is preliminary data.</text>
</comment>
<organism evidence="2 3">
    <name type="scientific">Mesorhizobium tamadayense</name>
    <dbReference type="NCBI Taxonomy" id="425306"/>
    <lineage>
        <taxon>Bacteria</taxon>
        <taxon>Pseudomonadati</taxon>
        <taxon>Pseudomonadota</taxon>
        <taxon>Alphaproteobacteria</taxon>
        <taxon>Hyphomicrobiales</taxon>
        <taxon>Phyllobacteriaceae</taxon>
        <taxon>Mesorhizobium</taxon>
    </lineage>
</organism>
<keyword evidence="3" id="KW-1185">Reference proteome</keyword>
<sequence>MHGQIASRSRSAWANLDAIVLEEVRALRPPAPRAAEAAAAEAEAPFSSDEEFMHRATAYLGGRGEEAFWLMERLRNMLGIDEASEAPANPTDEGQASAAGLDEDKPSGIDPPEVEKGPEK</sequence>
<proteinExistence type="predicted"/>
<dbReference type="OrthoDB" id="8081875at2"/>
<reference evidence="2 3" key="1">
    <citation type="submission" date="2018-11" db="EMBL/GenBank/DDBJ databases">
        <title>the genome of Mesorhizobium tamadayense DSM 28320.</title>
        <authorList>
            <person name="Gao J."/>
        </authorList>
    </citation>
    <scope>NUCLEOTIDE SEQUENCE [LARGE SCALE GENOMIC DNA]</scope>
    <source>
        <strain evidence="2 3">DSM 28320</strain>
    </source>
</reference>
<dbReference type="RefSeq" id="WP_124996111.1">
    <property type="nucleotide sequence ID" value="NZ_RQXT01000003.1"/>
</dbReference>
<accession>A0A3P3G6D5</accession>
<evidence type="ECO:0000313" key="2">
    <source>
        <dbReference type="EMBL" id="RRI06431.1"/>
    </source>
</evidence>
<dbReference type="EMBL" id="RQXT01000003">
    <property type="protein sequence ID" value="RRI06431.1"/>
    <property type="molecule type" value="Genomic_DNA"/>
</dbReference>
<feature type="region of interest" description="Disordered" evidence="1">
    <location>
        <begin position="81"/>
        <end position="120"/>
    </location>
</feature>
<evidence type="ECO:0000313" key="3">
    <source>
        <dbReference type="Proteomes" id="UP000273786"/>
    </source>
</evidence>
<gene>
    <name evidence="2" type="ORF">EH240_03940</name>
</gene>